<reference evidence="9" key="1">
    <citation type="submission" date="2025-08" db="UniProtKB">
        <authorList>
            <consortium name="RefSeq"/>
        </authorList>
    </citation>
    <scope>IDENTIFICATION</scope>
    <source>
        <tissue evidence="9">Tentacle</tissue>
    </source>
</reference>
<dbReference type="Gene3D" id="1.20.1070.10">
    <property type="entry name" value="Rhodopsin 7-helix transmembrane proteins"/>
    <property type="match status" value="1"/>
</dbReference>
<feature type="transmembrane region" description="Helical" evidence="6">
    <location>
        <begin position="27"/>
        <end position="50"/>
    </location>
</feature>
<protein>
    <submittedName>
        <fullName evidence="9">Adenosine receptor A3-like isoform X1</fullName>
    </submittedName>
</protein>
<feature type="transmembrane region" description="Helical" evidence="6">
    <location>
        <begin position="172"/>
        <end position="193"/>
    </location>
</feature>
<feature type="transmembrane region" description="Helical" evidence="6">
    <location>
        <begin position="62"/>
        <end position="85"/>
    </location>
</feature>
<dbReference type="RefSeq" id="XP_031563031.1">
    <property type="nucleotide sequence ID" value="XM_031707171.1"/>
</dbReference>
<sequence>MNASRELCPGMTMSHNRNPAYFDPTTGVLICILNGVLAVPTTILNFLLIVSILSTPSLRKPSFVLICALAFTDFGVGILVQPLYIARKVSFLLSSFETYCFLLKTGNVAAHIICSPSFFIVTAISVDRYLAIKLRNRYHTSLTNIHILEYLAFTMVCAGCVTYSRFRAKSPKYMSIAAALLCIFLSIIVYCYLKSLKGLRAIQVQVPRRRQDGSVNGSSHQRVLQTLVMIVTCLVFCYVPFVSVIITIAVYGRSKEFMIAWEVTLTLLYLNSFLNPILHFLRVKELKQACVAVLGKSNRLHVQDERIEETYAPEVFTITNATVNEKSHPPVTFTYASCGA</sequence>
<dbReference type="PRINTS" id="PR00237">
    <property type="entry name" value="GPCRRHODOPSN"/>
</dbReference>
<keyword evidence="5 6" id="KW-0472">Membrane</keyword>
<dbReference type="Pfam" id="PF00001">
    <property type="entry name" value="7tm_1"/>
    <property type="match status" value="2"/>
</dbReference>
<keyword evidence="4 6" id="KW-1133">Transmembrane helix</keyword>
<evidence type="ECO:0000256" key="6">
    <source>
        <dbReference type="SAM" id="Phobius"/>
    </source>
</evidence>
<evidence type="ECO:0000256" key="1">
    <source>
        <dbReference type="ARBA" id="ARBA00004651"/>
    </source>
</evidence>
<accession>A0A6P8I6R8</accession>
<name>A0A6P8I6R8_ACTTE</name>
<comment type="subcellular location">
    <subcellularLocation>
        <location evidence="1">Cell membrane</location>
        <topology evidence="1">Multi-pass membrane protein</topology>
    </subcellularLocation>
</comment>
<dbReference type="KEGG" id="aten:116298648"/>
<dbReference type="OrthoDB" id="5972388at2759"/>
<dbReference type="SUPFAM" id="SSF81321">
    <property type="entry name" value="Family A G protein-coupled receptor-like"/>
    <property type="match status" value="1"/>
</dbReference>
<evidence type="ECO:0000256" key="5">
    <source>
        <dbReference type="ARBA" id="ARBA00023136"/>
    </source>
</evidence>
<feature type="transmembrane region" description="Helical" evidence="6">
    <location>
        <begin position="257"/>
        <end position="278"/>
    </location>
</feature>
<dbReference type="FunCoup" id="A0A6P8I6R8">
    <property type="interactions" value="454"/>
</dbReference>
<evidence type="ECO:0000256" key="3">
    <source>
        <dbReference type="ARBA" id="ARBA00022692"/>
    </source>
</evidence>
<feature type="transmembrane region" description="Helical" evidence="6">
    <location>
        <begin position="147"/>
        <end position="166"/>
    </location>
</feature>
<keyword evidence="8" id="KW-1185">Reference proteome</keyword>
<dbReference type="CDD" id="cd00637">
    <property type="entry name" value="7tm_classA_rhodopsin-like"/>
    <property type="match status" value="1"/>
</dbReference>
<dbReference type="GO" id="GO:0004930">
    <property type="term" value="F:G protein-coupled receptor activity"/>
    <property type="evidence" value="ECO:0007669"/>
    <property type="project" value="InterPro"/>
</dbReference>
<feature type="transmembrane region" description="Helical" evidence="6">
    <location>
        <begin position="105"/>
        <end position="126"/>
    </location>
</feature>
<proteinExistence type="predicted"/>
<evidence type="ECO:0000256" key="4">
    <source>
        <dbReference type="ARBA" id="ARBA00022989"/>
    </source>
</evidence>
<gene>
    <name evidence="9" type="primary">LOC116298648</name>
</gene>
<dbReference type="InParanoid" id="A0A6P8I6R8"/>
<dbReference type="InterPro" id="IPR000276">
    <property type="entry name" value="GPCR_Rhodpsn"/>
</dbReference>
<dbReference type="PROSITE" id="PS50262">
    <property type="entry name" value="G_PROTEIN_RECEP_F1_2"/>
    <property type="match status" value="1"/>
</dbReference>
<dbReference type="InterPro" id="IPR017452">
    <property type="entry name" value="GPCR_Rhodpsn_7TM"/>
</dbReference>
<dbReference type="PANTHER" id="PTHR22750">
    <property type="entry name" value="G-PROTEIN COUPLED RECEPTOR"/>
    <property type="match status" value="1"/>
</dbReference>
<feature type="domain" description="G-protein coupled receptors family 1 profile" evidence="7">
    <location>
        <begin position="44"/>
        <end position="279"/>
    </location>
</feature>
<evidence type="ECO:0000256" key="2">
    <source>
        <dbReference type="ARBA" id="ARBA00022475"/>
    </source>
</evidence>
<evidence type="ECO:0000259" key="7">
    <source>
        <dbReference type="PROSITE" id="PS50262"/>
    </source>
</evidence>
<evidence type="ECO:0000313" key="8">
    <source>
        <dbReference type="Proteomes" id="UP000515163"/>
    </source>
</evidence>
<keyword evidence="3 6" id="KW-0812">Transmembrane</keyword>
<keyword evidence="2" id="KW-1003">Cell membrane</keyword>
<feature type="transmembrane region" description="Helical" evidence="6">
    <location>
        <begin position="227"/>
        <end position="251"/>
    </location>
</feature>
<evidence type="ECO:0000313" key="9">
    <source>
        <dbReference type="RefSeq" id="XP_031563031.1"/>
    </source>
</evidence>
<dbReference type="GeneID" id="116298648"/>
<dbReference type="AlphaFoldDB" id="A0A6P8I6R8"/>
<dbReference type="GO" id="GO:0005886">
    <property type="term" value="C:plasma membrane"/>
    <property type="evidence" value="ECO:0007669"/>
    <property type="project" value="UniProtKB-SubCell"/>
</dbReference>
<organism evidence="8 9">
    <name type="scientific">Actinia tenebrosa</name>
    <name type="common">Australian red waratah sea anemone</name>
    <dbReference type="NCBI Taxonomy" id="6105"/>
    <lineage>
        <taxon>Eukaryota</taxon>
        <taxon>Metazoa</taxon>
        <taxon>Cnidaria</taxon>
        <taxon>Anthozoa</taxon>
        <taxon>Hexacorallia</taxon>
        <taxon>Actiniaria</taxon>
        <taxon>Actiniidae</taxon>
        <taxon>Actinia</taxon>
    </lineage>
</organism>
<dbReference type="Proteomes" id="UP000515163">
    <property type="component" value="Unplaced"/>
</dbReference>